<sequence>MPAELSDVVVSNSFDNVSNIDNTDFGDFYPETVTVNFMDNQSVAVIHEQRFTPQLDFEDLNNIASIEQCFSNQALSYRSILIDSLRTFNQRFPPHRTILETFPKLQFIIALGHKKYKRFLDFKKNSNEFGNKKTFIELNDDIYSLEEDFIETQLKSLDKIENINQNIFNDYIERQILDKLKSDNNNGNIDLGLYEIHNHLIDGNNEKNQDSSIITEYISMSELSNIDTLEDQIHSNFLLREQNDNENFNYLSESDLNLPQEDESLEYSCDTEFNYDQEIYEQPQTEYEFSNRSAEIRNQILSSELAELDAEQLREYLTRVDEYRILVTSEN</sequence>
<evidence type="ECO:0000313" key="1">
    <source>
        <dbReference type="EMBL" id="ODV96858.1"/>
    </source>
</evidence>
<accession>A0A1E4TYV5</accession>
<organism evidence="1 2">
    <name type="scientific">Pachysolen tannophilus NRRL Y-2460</name>
    <dbReference type="NCBI Taxonomy" id="669874"/>
    <lineage>
        <taxon>Eukaryota</taxon>
        <taxon>Fungi</taxon>
        <taxon>Dikarya</taxon>
        <taxon>Ascomycota</taxon>
        <taxon>Saccharomycotina</taxon>
        <taxon>Pichiomycetes</taxon>
        <taxon>Pachysolenaceae</taxon>
        <taxon>Pachysolen</taxon>
    </lineage>
</organism>
<protein>
    <submittedName>
        <fullName evidence="1">Uncharacterized protein</fullName>
    </submittedName>
</protein>
<proteinExistence type="predicted"/>
<gene>
    <name evidence="1" type="ORF">PACTADRAFT_1444</name>
</gene>
<dbReference type="EMBL" id="KV454012">
    <property type="protein sequence ID" value="ODV96858.1"/>
    <property type="molecule type" value="Genomic_DNA"/>
</dbReference>
<keyword evidence="2" id="KW-1185">Reference proteome</keyword>
<dbReference type="AlphaFoldDB" id="A0A1E4TYV5"/>
<evidence type="ECO:0000313" key="2">
    <source>
        <dbReference type="Proteomes" id="UP000094236"/>
    </source>
</evidence>
<dbReference type="Proteomes" id="UP000094236">
    <property type="component" value="Unassembled WGS sequence"/>
</dbReference>
<name>A0A1E4TYV5_PACTA</name>
<reference evidence="2" key="1">
    <citation type="submission" date="2016-05" db="EMBL/GenBank/DDBJ databases">
        <title>Comparative genomics of biotechnologically important yeasts.</title>
        <authorList>
            <consortium name="DOE Joint Genome Institute"/>
            <person name="Riley R."/>
            <person name="Haridas S."/>
            <person name="Wolfe K.H."/>
            <person name="Lopes M.R."/>
            <person name="Hittinger C.T."/>
            <person name="Goker M."/>
            <person name="Salamov A."/>
            <person name="Wisecaver J."/>
            <person name="Long T.M."/>
            <person name="Aerts A.L."/>
            <person name="Barry K."/>
            <person name="Choi C."/>
            <person name="Clum A."/>
            <person name="Coughlan A.Y."/>
            <person name="Deshpande S."/>
            <person name="Douglass A.P."/>
            <person name="Hanson S.J."/>
            <person name="Klenk H.-P."/>
            <person name="Labutti K."/>
            <person name="Lapidus A."/>
            <person name="Lindquist E."/>
            <person name="Lipzen A."/>
            <person name="Meier-Kolthoff J.P."/>
            <person name="Ohm R.A."/>
            <person name="Otillar R.P."/>
            <person name="Pangilinan J."/>
            <person name="Peng Y."/>
            <person name="Rokas A."/>
            <person name="Rosa C.A."/>
            <person name="Scheuner C."/>
            <person name="Sibirny A.A."/>
            <person name="Slot J.C."/>
            <person name="Stielow J.B."/>
            <person name="Sun H."/>
            <person name="Kurtzman C.P."/>
            <person name="Blackwell M."/>
            <person name="Grigoriev I.V."/>
            <person name="Jeffries T.W."/>
        </authorList>
    </citation>
    <scope>NUCLEOTIDE SEQUENCE [LARGE SCALE GENOMIC DNA]</scope>
    <source>
        <strain evidence="2">NRRL Y-2460</strain>
    </source>
</reference>